<keyword evidence="1" id="KW-0862">Zinc</keyword>
<feature type="domain" description="C2H2-type" evidence="3">
    <location>
        <begin position="311"/>
        <end position="341"/>
    </location>
</feature>
<evidence type="ECO:0000313" key="4">
    <source>
        <dbReference type="EMBL" id="KAK7052062.1"/>
    </source>
</evidence>
<evidence type="ECO:0000256" key="1">
    <source>
        <dbReference type="PROSITE-ProRule" id="PRU00042"/>
    </source>
</evidence>
<reference evidence="4 5" key="1">
    <citation type="journal article" date="2024" name="J Genomics">
        <title>Draft genome sequencing and assembly of Favolaschia claudopus CIRM-BRFM 2984 isolated from oak limbs.</title>
        <authorList>
            <person name="Navarro D."/>
            <person name="Drula E."/>
            <person name="Chaduli D."/>
            <person name="Cazenave R."/>
            <person name="Ahrendt S."/>
            <person name="Wang J."/>
            <person name="Lipzen A."/>
            <person name="Daum C."/>
            <person name="Barry K."/>
            <person name="Grigoriev I.V."/>
            <person name="Favel A."/>
            <person name="Rosso M.N."/>
            <person name="Martin F."/>
        </authorList>
    </citation>
    <scope>NUCLEOTIDE SEQUENCE [LARGE SCALE GENOMIC DNA]</scope>
    <source>
        <strain evidence="4 5">CIRM-BRFM 2984</strain>
    </source>
</reference>
<gene>
    <name evidence="4" type="ORF">R3P38DRAFT_3594331</name>
</gene>
<dbReference type="Proteomes" id="UP001362999">
    <property type="component" value="Unassembled WGS sequence"/>
</dbReference>
<accession>A0AAW0DJX1</accession>
<protein>
    <recommendedName>
        <fullName evidence="3">C2H2-type domain-containing protein</fullName>
    </recommendedName>
</protein>
<sequence length="361" mass="39456">MDSPRISFLRYNAKLTLNALSHVPLRTESEMAWDAEIAHPEPTMDLATNLGAHANEARISLFPGDTSKSVDDIFRDLMSWETFDAVAALEDDYMTFSPPPAPYQGPDEVAMVTDELIVTDDVYASNNPDSTLCTDTEDINDSLSGLAVDELPISPLPARARDLSPSRSGKTGPATRQAPRVRAPLTPISIPNVDPLPVVSGSSIAISPKSSPKRAAPIEETPAPTKRRAVRLFVPPAPAFVPARTIAEAIDRTRPPPPAAHLISSAYHYLLQLGCELRANNSVKCYACKQVSVLPDMGRHVLTHNRVESAVDCGIPGCNQTFSRKDGAKRHRTNQHTKEENAEWERQEKIRQAELEAESEA</sequence>
<feature type="region of interest" description="Disordered" evidence="2">
    <location>
        <begin position="324"/>
        <end position="347"/>
    </location>
</feature>
<evidence type="ECO:0000256" key="2">
    <source>
        <dbReference type="SAM" id="MobiDB-lite"/>
    </source>
</evidence>
<dbReference type="GO" id="GO:0008270">
    <property type="term" value="F:zinc ion binding"/>
    <property type="evidence" value="ECO:0007669"/>
    <property type="project" value="UniProtKB-KW"/>
</dbReference>
<keyword evidence="1" id="KW-0479">Metal-binding</keyword>
<proteinExistence type="predicted"/>
<name>A0AAW0DJX1_9AGAR</name>
<dbReference type="PROSITE" id="PS50157">
    <property type="entry name" value="ZINC_FINGER_C2H2_2"/>
    <property type="match status" value="1"/>
</dbReference>
<dbReference type="EMBL" id="JAWWNJ010000007">
    <property type="protein sequence ID" value="KAK7052062.1"/>
    <property type="molecule type" value="Genomic_DNA"/>
</dbReference>
<keyword evidence="5" id="KW-1185">Reference proteome</keyword>
<feature type="compositionally biased region" description="Basic and acidic residues" evidence="2">
    <location>
        <begin position="336"/>
        <end position="347"/>
    </location>
</feature>
<evidence type="ECO:0000313" key="5">
    <source>
        <dbReference type="Proteomes" id="UP001362999"/>
    </source>
</evidence>
<evidence type="ECO:0000259" key="3">
    <source>
        <dbReference type="PROSITE" id="PS50157"/>
    </source>
</evidence>
<dbReference type="AlphaFoldDB" id="A0AAW0DJX1"/>
<comment type="caution">
    <text evidence="4">The sequence shown here is derived from an EMBL/GenBank/DDBJ whole genome shotgun (WGS) entry which is preliminary data.</text>
</comment>
<dbReference type="PROSITE" id="PS00028">
    <property type="entry name" value="ZINC_FINGER_C2H2_1"/>
    <property type="match status" value="1"/>
</dbReference>
<feature type="region of interest" description="Disordered" evidence="2">
    <location>
        <begin position="157"/>
        <end position="187"/>
    </location>
</feature>
<dbReference type="InterPro" id="IPR013087">
    <property type="entry name" value="Znf_C2H2_type"/>
</dbReference>
<organism evidence="4 5">
    <name type="scientific">Favolaschia claudopus</name>
    <dbReference type="NCBI Taxonomy" id="2862362"/>
    <lineage>
        <taxon>Eukaryota</taxon>
        <taxon>Fungi</taxon>
        <taxon>Dikarya</taxon>
        <taxon>Basidiomycota</taxon>
        <taxon>Agaricomycotina</taxon>
        <taxon>Agaricomycetes</taxon>
        <taxon>Agaricomycetidae</taxon>
        <taxon>Agaricales</taxon>
        <taxon>Marasmiineae</taxon>
        <taxon>Mycenaceae</taxon>
        <taxon>Favolaschia</taxon>
    </lineage>
</organism>
<dbReference type="Gene3D" id="3.30.160.60">
    <property type="entry name" value="Classic Zinc Finger"/>
    <property type="match status" value="1"/>
</dbReference>
<keyword evidence="1" id="KW-0863">Zinc-finger</keyword>